<evidence type="ECO:0000259" key="4">
    <source>
        <dbReference type="Pfam" id="PF00890"/>
    </source>
</evidence>
<dbReference type="InterPro" id="IPR015939">
    <property type="entry name" value="Fum_Rdtase/Succ_DH_flav-like_C"/>
</dbReference>
<comment type="caution">
    <text evidence="6">The sequence shown here is derived from an EMBL/GenBank/DDBJ whole genome shotgun (WGS) entry which is preliminary data.</text>
</comment>
<gene>
    <name evidence="6" type="ORF">LQ50_15075</name>
</gene>
<evidence type="ECO:0000313" key="6">
    <source>
        <dbReference type="EMBL" id="KHF39402.1"/>
    </source>
</evidence>
<dbReference type="PIRSF" id="PIRSF000171">
    <property type="entry name" value="SDHA_APRA_LASPO"/>
    <property type="match status" value="1"/>
</dbReference>
<sequence length="553" mass="59622">MDVIKTDILIIGSGAAGLTAAVYAGNSTNNVLVLDKGAIGKSGSTIGAVQIASLGAWSNPLDSEKQYANDIKESGRGLSDPKLIETLSSDLPTRLQEIIRWGLKLDVKKDKEVAVFSTSGHSVPRSVSARKGKTGLGISQTLVKKVKSMKNIQTLSDVITVELITSSQRVTGAIVFDLRKNQLYIVQSKSVILATGGIGQLYPVTSNPVQATSDGFSLALGAGSSLIDMEQVQFYPVSLVAPRSLSGFCISFYHYSKLYNRHGERFMNRYEPETLENTTRDKLAIAIHSEIAAGRGTAGGGIWLDATEQIEKVRNEFPHEYKLCEDRGIDLSKEHAEIAPAAHFMMGGVQIDSNASSSIPGLYVAGETAGGLHGGNRLGNNALSECLVFGAKAGIAAAAEASKIAEVPPITQSEIAKRMEVDWPFLLSPTRGNVRPYELKQQIQTILGHNLGVIRSNKGIAEAKELLQKMKIQFTTINITNRDTLSREILDAIEAKHMVRTAQAIAQAAALRTESRGAHYNTDHPTLTTKIYHTFVEQNNGQIKRSTSPVKGV</sequence>
<evidence type="ECO:0000313" key="7">
    <source>
        <dbReference type="Proteomes" id="UP000030832"/>
    </source>
</evidence>
<accession>A0A0B0IEX9</accession>
<dbReference type="InterPro" id="IPR036188">
    <property type="entry name" value="FAD/NAD-bd_sf"/>
</dbReference>
<dbReference type="EMBL" id="JRJU01000019">
    <property type="protein sequence ID" value="KHF39402.1"/>
    <property type="molecule type" value="Genomic_DNA"/>
</dbReference>
<feature type="domain" description="Fumarate reductase/succinate dehydrogenase flavoprotein-like C-terminal" evidence="5">
    <location>
        <begin position="441"/>
        <end position="550"/>
    </location>
</feature>
<name>A0A0B0IEX9_9BACI</name>
<dbReference type="Proteomes" id="UP000030832">
    <property type="component" value="Unassembled WGS sequence"/>
</dbReference>
<dbReference type="RefSeq" id="WP_034630504.1">
    <property type="nucleotide sequence ID" value="NZ_JRJU01000019.1"/>
</dbReference>
<keyword evidence="2" id="KW-0560">Oxidoreductase</keyword>
<dbReference type="GO" id="GO:0009435">
    <property type="term" value="P:NAD+ biosynthetic process"/>
    <property type="evidence" value="ECO:0007669"/>
    <property type="project" value="UniProtKB-UniPathway"/>
</dbReference>
<evidence type="ECO:0000256" key="1">
    <source>
        <dbReference type="ARBA" id="ARBA00022630"/>
    </source>
</evidence>
<dbReference type="OrthoDB" id="9806724at2"/>
<dbReference type="Pfam" id="PF02910">
    <property type="entry name" value="Succ_DH_flav_C"/>
    <property type="match status" value="1"/>
</dbReference>
<dbReference type="UniPathway" id="UPA00253">
    <property type="reaction ID" value="UER00326"/>
</dbReference>
<dbReference type="PANTHER" id="PTHR11632:SF51">
    <property type="entry name" value="SUCCINATE DEHYDROGENASE [UBIQUINONE] FLAVOPROTEIN SUBUNIT, MITOCHONDRIAL"/>
    <property type="match status" value="1"/>
</dbReference>
<proteinExistence type="predicted"/>
<dbReference type="InterPro" id="IPR037099">
    <property type="entry name" value="Fum_R/Succ_DH_flav-like_C_sf"/>
</dbReference>
<dbReference type="InterPro" id="IPR030664">
    <property type="entry name" value="SdhA/FrdA/AprA"/>
</dbReference>
<evidence type="ECO:0000256" key="3">
    <source>
        <dbReference type="PIRSR" id="PIRSR000171-1"/>
    </source>
</evidence>
<dbReference type="GO" id="GO:0033765">
    <property type="term" value="F:steroid dehydrogenase activity, acting on the CH-CH group of donors"/>
    <property type="evidence" value="ECO:0007669"/>
    <property type="project" value="UniProtKB-ARBA"/>
</dbReference>
<evidence type="ECO:0000259" key="5">
    <source>
        <dbReference type="Pfam" id="PF02910"/>
    </source>
</evidence>
<dbReference type="InterPro" id="IPR027477">
    <property type="entry name" value="Succ_DH/fumarate_Rdtase_cat_sf"/>
</dbReference>
<dbReference type="AlphaFoldDB" id="A0A0B0IEX9"/>
<dbReference type="eggNOG" id="COG1053">
    <property type="taxonomic scope" value="Bacteria"/>
</dbReference>
<dbReference type="PANTHER" id="PTHR11632">
    <property type="entry name" value="SUCCINATE DEHYDROGENASE 2 FLAVOPROTEIN SUBUNIT"/>
    <property type="match status" value="1"/>
</dbReference>
<reference evidence="6 7" key="1">
    <citation type="submission" date="2014-09" db="EMBL/GenBank/DDBJ databases">
        <title>Genome sequencing and annotation of Bacillus Okhensis strain Kh10-101T.</title>
        <authorList>
            <person name="Prakash J.S."/>
        </authorList>
    </citation>
    <scope>NUCLEOTIDE SEQUENCE [LARGE SCALE GENOMIC DNA]</scope>
    <source>
        <strain evidence="7">Kh10-101T</strain>
    </source>
</reference>
<dbReference type="InterPro" id="IPR003953">
    <property type="entry name" value="FAD-dep_OxRdtase_2_FAD-bd"/>
</dbReference>
<dbReference type="Gene3D" id="3.50.50.60">
    <property type="entry name" value="FAD/NAD(P)-binding domain"/>
    <property type="match status" value="1"/>
</dbReference>
<dbReference type="SUPFAM" id="SSF51905">
    <property type="entry name" value="FAD/NAD(P)-binding domain"/>
    <property type="match status" value="1"/>
</dbReference>
<organism evidence="6 7">
    <name type="scientific">Halalkalibacter okhensis</name>
    <dbReference type="NCBI Taxonomy" id="333138"/>
    <lineage>
        <taxon>Bacteria</taxon>
        <taxon>Bacillati</taxon>
        <taxon>Bacillota</taxon>
        <taxon>Bacilli</taxon>
        <taxon>Bacillales</taxon>
        <taxon>Bacillaceae</taxon>
        <taxon>Halalkalibacter</taxon>
    </lineage>
</organism>
<dbReference type="SUPFAM" id="SSF56425">
    <property type="entry name" value="Succinate dehydrogenase/fumarate reductase flavoprotein, catalytic domain"/>
    <property type="match status" value="1"/>
</dbReference>
<dbReference type="STRING" id="333138.LQ50_15075"/>
<feature type="domain" description="FAD-dependent oxidoreductase 2 FAD-binding" evidence="4">
    <location>
        <begin position="7"/>
        <end position="383"/>
    </location>
</feature>
<protein>
    <submittedName>
        <fullName evidence="6">Uncharacterized protein</fullName>
    </submittedName>
</protein>
<dbReference type="Gene3D" id="1.20.58.100">
    <property type="entry name" value="Fumarate reductase/succinate dehydrogenase flavoprotein-like, C-terminal domain"/>
    <property type="match status" value="1"/>
</dbReference>
<dbReference type="PRINTS" id="PR00368">
    <property type="entry name" value="FADPNR"/>
</dbReference>
<evidence type="ECO:0000256" key="2">
    <source>
        <dbReference type="ARBA" id="ARBA00023002"/>
    </source>
</evidence>
<keyword evidence="1" id="KW-0285">Flavoprotein</keyword>
<keyword evidence="7" id="KW-1185">Reference proteome</keyword>
<dbReference type="SUPFAM" id="SSF46977">
    <property type="entry name" value="Succinate dehydrogenase/fumarate reductase flavoprotein C-terminal domain"/>
    <property type="match status" value="1"/>
</dbReference>
<dbReference type="Gene3D" id="3.90.700.10">
    <property type="entry name" value="Succinate dehydrogenase/fumarate reductase flavoprotein, catalytic domain"/>
    <property type="match status" value="1"/>
</dbReference>
<feature type="active site" description="Proton acceptor" evidence="3">
    <location>
        <position position="280"/>
    </location>
</feature>
<dbReference type="Pfam" id="PF00890">
    <property type="entry name" value="FAD_binding_2"/>
    <property type="match status" value="1"/>
</dbReference>